<gene>
    <name evidence="2" type="ORF">AB5J50_13360</name>
</gene>
<accession>A0AB39S0J7</accession>
<evidence type="ECO:0000313" key="2">
    <source>
        <dbReference type="EMBL" id="XDQ61710.1"/>
    </source>
</evidence>
<evidence type="ECO:0000256" key="1">
    <source>
        <dbReference type="SAM" id="MobiDB-lite"/>
    </source>
</evidence>
<dbReference type="EMBL" id="CP163440">
    <property type="protein sequence ID" value="XDQ61710.1"/>
    <property type="molecule type" value="Genomic_DNA"/>
</dbReference>
<feature type="region of interest" description="Disordered" evidence="1">
    <location>
        <begin position="1"/>
        <end position="33"/>
    </location>
</feature>
<dbReference type="RefSeq" id="WP_369257813.1">
    <property type="nucleotide sequence ID" value="NZ_CP163440.1"/>
</dbReference>
<organism evidence="2">
    <name type="scientific">Streptomyces sp. R35</name>
    <dbReference type="NCBI Taxonomy" id="3238630"/>
    <lineage>
        <taxon>Bacteria</taxon>
        <taxon>Bacillati</taxon>
        <taxon>Actinomycetota</taxon>
        <taxon>Actinomycetes</taxon>
        <taxon>Kitasatosporales</taxon>
        <taxon>Streptomycetaceae</taxon>
        <taxon>Streptomyces</taxon>
    </lineage>
</organism>
<name>A0AB39S0J7_9ACTN</name>
<proteinExistence type="predicted"/>
<evidence type="ECO:0008006" key="3">
    <source>
        <dbReference type="Google" id="ProtNLM"/>
    </source>
</evidence>
<protein>
    <recommendedName>
        <fullName evidence="3">Lipoprotein</fullName>
    </recommendedName>
</protein>
<dbReference type="AlphaFoldDB" id="A0AB39S0J7"/>
<sequence>MLFGVTACSGPENPQVVARESASGSPDQRLGGYIPTPDEGVLITQAKEILTRKCLKSYGFTLQRPVILIDTGEADSLITQSDEIELRDIKETRTLGFHPKNTVMEPAKPFPADKEKRTNILLILNGTRTDRAASYHGKSISKFGCAGKADEQLSTGINFPFTPAWPGGEMDAVNMILKLRAGIIHESANDASVQDAESRWVKCFKNKTGLSYKDPRAVAHAPKWTNSKNPTSQEVRAALASRSCQMQSSYKRATAVERTYESAAISKNSQQLATVREIFAKRIKNAKCVLADARPCTQ</sequence>
<reference evidence="2" key="1">
    <citation type="submission" date="2024-07" db="EMBL/GenBank/DDBJ databases">
        <authorList>
            <person name="Yu S.T."/>
        </authorList>
    </citation>
    <scope>NUCLEOTIDE SEQUENCE</scope>
    <source>
        <strain evidence="2">R35</strain>
    </source>
</reference>